<proteinExistence type="predicted"/>
<comment type="subcellular location">
    <subcellularLocation>
        <location evidence="3">Membrane</location>
        <topology evidence="3">Multi-pass membrane protein</topology>
    </subcellularLocation>
</comment>
<comment type="cofactor">
    <cofactor evidence="1">
        <name>heme</name>
        <dbReference type="ChEBI" id="CHEBI:30413"/>
    </cofactor>
</comment>
<evidence type="ECO:0000313" key="17">
    <source>
        <dbReference type="EMBL" id="PTM60900.1"/>
    </source>
</evidence>
<evidence type="ECO:0000256" key="1">
    <source>
        <dbReference type="ARBA" id="ARBA00001971"/>
    </source>
</evidence>
<comment type="caution">
    <text evidence="17">The sequence shown here is derived from an EMBL/GenBank/DDBJ whole genome shotgun (WGS) entry which is preliminary data.</text>
</comment>
<evidence type="ECO:0000256" key="14">
    <source>
        <dbReference type="ARBA" id="ARBA00023004"/>
    </source>
</evidence>
<evidence type="ECO:0000256" key="6">
    <source>
        <dbReference type="ARBA" id="ARBA00019425"/>
    </source>
</evidence>
<dbReference type="UniPathway" id="UPA00223"/>
<evidence type="ECO:0000256" key="10">
    <source>
        <dbReference type="ARBA" id="ARBA00022692"/>
    </source>
</evidence>
<dbReference type="Proteomes" id="UP000241808">
    <property type="component" value="Unassembled WGS sequence"/>
</dbReference>
<feature type="transmembrane region" description="Helical" evidence="16">
    <location>
        <begin position="29"/>
        <end position="50"/>
    </location>
</feature>
<evidence type="ECO:0000256" key="11">
    <source>
        <dbReference type="ARBA" id="ARBA00022723"/>
    </source>
</evidence>
<keyword evidence="12" id="KW-0249">Electron transport</keyword>
<keyword evidence="15 16" id="KW-0472">Membrane</keyword>
<evidence type="ECO:0000256" key="9">
    <source>
        <dbReference type="ARBA" id="ARBA00022617"/>
    </source>
</evidence>
<dbReference type="InterPro" id="IPR000701">
    <property type="entry name" value="SuccDH_FuR_B_TM-su"/>
</dbReference>
<evidence type="ECO:0000313" key="18">
    <source>
        <dbReference type="Proteomes" id="UP000241808"/>
    </source>
</evidence>
<keyword evidence="10 16" id="KW-0812">Transmembrane</keyword>
<comment type="subunit">
    <text evidence="5">Part of an enzyme complex containing four subunits: a flavoprotein, an iron-sulfur protein, plus two membrane-anchoring proteins, SdhC and SdhD.</text>
</comment>
<reference evidence="17 18" key="1">
    <citation type="submission" date="2018-04" db="EMBL/GenBank/DDBJ databases">
        <title>Genomic Encyclopedia of Archaeal and Bacterial Type Strains, Phase II (KMG-II): from individual species to whole genera.</title>
        <authorList>
            <person name="Goeker M."/>
        </authorList>
    </citation>
    <scope>NUCLEOTIDE SEQUENCE [LARGE SCALE GENOMIC DNA]</scope>
    <source>
        <strain evidence="17 18">DSM 25521</strain>
    </source>
</reference>
<accession>A0A2T4ZG67</accession>
<dbReference type="CDD" id="cd03495">
    <property type="entry name" value="SQR_TypeC_SdhD_like"/>
    <property type="match status" value="1"/>
</dbReference>
<dbReference type="NCBIfam" id="TIGR02968">
    <property type="entry name" value="succ_dehyd_anc"/>
    <property type="match status" value="1"/>
</dbReference>
<evidence type="ECO:0000256" key="16">
    <source>
        <dbReference type="SAM" id="Phobius"/>
    </source>
</evidence>
<keyword evidence="14" id="KW-0408">Iron</keyword>
<evidence type="ECO:0000256" key="2">
    <source>
        <dbReference type="ARBA" id="ARBA00004050"/>
    </source>
</evidence>
<dbReference type="RefSeq" id="WP_170118126.1">
    <property type="nucleotide sequence ID" value="NZ_JAIESU010000003.1"/>
</dbReference>
<sequence>MGQSQSSMRTPLGRVRGLGSAKSGTEHFWLQRLTAVANLPLSLFVIGLIISTAGSNFAAVKATLGSPLVAIPLLLFVISAAWHMRIGMQVIIEDYVPAEGPKVALLLANTFFTFAVGIGCVFAILKISFGV</sequence>
<dbReference type="InterPro" id="IPR014312">
    <property type="entry name" value="Succ_DH_anchor"/>
</dbReference>
<organism evidence="17 18">
    <name type="scientific">Phreatobacter oligotrophus</name>
    <dbReference type="NCBI Taxonomy" id="1122261"/>
    <lineage>
        <taxon>Bacteria</taxon>
        <taxon>Pseudomonadati</taxon>
        <taxon>Pseudomonadota</taxon>
        <taxon>Alphaproteobacteria</taxon>
        <taxon>Hyphomicrobiales</taxon>
        <taxon>Phreatobacteraceae</taxon>
        <taxon>Phreatobacter</taxon>
    </lineage>
</organism>
<dbReference type="EMBL" id="PZZL01000002">
    <property type="protein sequence ID" value="PTM60900.1"/>
    <property type="molecule type" value="Genomic_DNA"/>
</dbReference>
<feature type="transmembrane region" description="Helical" evidence="16">
    <location>
        <begin position="103"/>
        <end position="125"/>
    </location>
</feature>
<evidence type="ECO:0000256" key="15">
    <source>
        <dbReference type="ARBA" id="ARBA00023136"/>
    </source>
</evidence>
<gene>
    <name evidence="17" type="ORF">C8P69_102285</name>
</gene>
<evidence type="ECO:0000256" key="7">
    <source>
        <dbReference type="ARBA" id="ARBA00022448"/>
    </source>
</evidence>
<dbReference type="Pfam" id="PF01127">
    <property type="entry name" value="Sdh_cyt"/>
    <property type="match status" value="1"/>
</dbReference>
<keyword evidence="18" id="KW-1185">Reference proteome</keyword>
<comment type="pathway">
    <text evidence="4">Carbohydrate metabolism; tricarboxylic acid cycle.</text>
</comment>
<evidence type="ECO:0000256" key="5">
    <source>
        <dbReference type="ARBA" id="ARBA00011558"/>
    </source>
</evidence>
<keyword evidence="9" id="KW-0349">Heme</keyword>
<keyword evidence="13 16" id="KW-1133">Transmembrane helix</keyword>
<dbReference type="GO" id="GO:0046872">
    <property type="term" value="F:metal ion binding"/>
    <property type="evidence" value="ECO:0007669"/>
    <property type="project" value="UniProtKB-KW"/>
</dbReference>
<evidence type="ECO:0000256" key="3">
    <source>
        <dbReference type="ARBA" id="ARBA00004141"/>
    </source>
</evidence>
<dbReference type="GO" id="GO:0016020">
    <property type="term" value="C:membrane"/>
    <property type="evidence" value="ECO:0007669"/>
    <property type="project" value="UniProtKB-SubCell"/>
</dbReference>
<evidence type="ECO:0000256" key="13">
    <source>
        <dbReference type="ARBA" id="ARBA00022989"/>
    </source>
</evidence>
<comment type="function">
    <text evidence="2">Membrane-anchoring subunit of succinate dehydrogenase (SDH).</text>
</comment>
<dbReference type="InterPro" id="IPR034804">
    <property type="entry name" value="SQR/QFR_C/D"/>
</dbReference>
<dbReference type="AlphaFoldDB" id="A0A2T4ZG67"/>
<dbReference type="Gene3D" id="1.20.1300.10">
    <property type="entry name" value="Fumarate reductase/succinate dehydrogenase, transmembrane subunit"/>
    <property type="match status" value="1"/>
</dbReference>
<keyword evidence="11" id="KW-0479">Metal-binding</keyword>
<evidence type="ECO:0000256" key="8">
    <source>
        <dbReference type="ARBA" id="ARBA00022532"/>
    </source>
</evidence>
<evidence type="ECO:0000256" key="12">
    <source>
        <dbReference type="ARBA" id="ARBA00022982"/>
    </source>
</evidence>
<protein>
    <recommendedName>
        <fullName evidence="6">Succinate dehydrogenase hydrophobic membrane anchor subunit</fullName>
    </recommendedName>
</protein>
<evidence type="ECO:0000256" key="4">
    <source>
        <dbReference type="ARBA" id="ARBA00005163"/>
    </source>
</evidence>
<name>A0A2T4ZG67_9HYPH</name>
<keyword evidence="8" id="KW-0816">Tricarboxylic acid cycle</keyword>
<dbReference type="GO" id="GO:0020037">
    <property type="term" value="F:heme binding"/>
    <property type="evidence" value="ECO:0007669"/>
    <property type="project" value="InterPro"/>
</dbReference>
<keyword evidence="7" id="KW-0813">Transport</keyword>
<feature type="transmembrane region" description="Helical" evidence="16">
    <location>
        <begin position="62"/>
        <end position="83"/>
    </location>
</feature>
<dbReference type="GO" id="GO:0006099">
    <property type="term" value="P:tricarboxylic acid cycle"/>
    <property type="evidence" value="ECO:0007669"/>
    <property type="project" value="UniProtKB-UniPathway"/>
</dbReference>
<dbReference type="SUPFAM" id="SSF81343">
    <property type="entry name" value="Fumarate reductase respiratory complex transmembrane subunits"/>
    <property type="match status" value="1"/>
</dbReference>